<feature type="transmembrane region" description="Helical" evidence="17">
    <location>
        <begin position="166"/>
        <end position="194"/>
    </location>
</feature>
<evidence type="ECO:0000313" key="18">
    <source>
        <dbReference type="EMBL" id="EFO89201.1"/>
    </source>
</evidence>
<dbReference type="OMA" id="IEHFVIS"/>
<keyword evidence="4 17" id="KW-0812">Transmembrane</keyword>
<evidence type="ECO:0000256" key="10">
    <source>
        <dbReference type="ARBA" id="ARBA00048680"/>
    </source>
</evidence>
<organism evidence="19">
    <name type="scientific">Caenorhabditis remanei</name>
    <name type="common">Caenorhabditis vulgaris</name>
    <dbReference type="NCBI Taxonomy" id="31234"/>
    <lineage>
        <taxon>Eukaryota</taxon>
        <taxon>Metazoa</taxon>
        <taxon>Ecdysozoa</taxon>
        <taxon>Nematoda</taxon>
        <taxon>Chromadorea</taxon>
        <taxon>Rhabditida</taxon>
        <taxon>Rhabditina</taxon>
        <taxon>Rhabditomorpha</taxon>
        <taxon>Rhabditoidea</taxon>
        <taxon>Rhabditidae</taxon>
        <taxon>Peloderinae</taxon>
        <taxon>Caenorhabditis</taxon>
    </lineage>
</organism>
<evidence type="ECO:0000256" key="14">
    <source>
        <dbReference type="ARBA" id="ARBA00049296"/>
    </source>
</evidence>
<evidence type="ECO:0000256" key="9">
    <source>
        <dbReference type="ARBA" id="ARBA00047863"/>
    </source>
</evidence>
<dbReference type="PANTHER" id="PTHR10989:SF23">
    <property type="entry name" value="FAR-17A_AIG1-LIKE PROTEIN"/>
    <property type="match status" value="1"/>
</dbReference>
<reference evidence="18" key="1">
    <citation type="submission" date="2007-07" db="EMBL/GenBank/DDBJ databases">
        <title>PCAP assembly of the Caenorhabditis remanei genome.</title>
        <authorList>
            <consortium name="The Caenorhabditis remanei Sequencing Consortium"/>
            <person name="Wilson R.K."/>
        </authorList>
    </citation>
    <scope>NUCLEOTIDE SEQUENCE [LARGE SCALE GENOMIC DNA]</scope>
    <source>
        <strain evidence="18">PB4641</strain>
    </source>
</reference>
<evidence type="ECO:0000256" key="6">
    <source>
        <dbReference type="ARBA" id="ARBA00023136"/>
    </source>
</evidence>
<dbReference type="Pfam" id="PF04750">
    <property type="entry name" value="Far-17a_AIG1"/>
    <property type="match status" value="1"/>
</dbReference>
<comment type="catalytic activity">
    <reaction evidence="13">
        <text>9-octadecanoyloxy-octadecanoate + H2O = 9-hydroxy-octadecanoate + octadecanoate + H(+)</text>
        <dbReference type="Rhea" id="RHEA:52096"/>
        <dbReference type="ChEBI" id="CHEBI:15377"/>
        <dbReference type="ChEBI" id="CHEBI:15378"/>
        <dbReference type="ChEBI" id="CHEBI:25629"/>
        <dbReference type="ChEBI" id="CHEBI:136286"/>
        <dbReference type="ChEBI" id="CHEBI:136373"/>
    </reaction>
    <physiologicalReaction direction="left-to-right" evidence="13">
        <dbReference type="Rhea" id="RHEA:52097"/>
    </physiologicalReaction>
</comment>
<evidence type="ECO:0000313" key="19">
    <source>
        <dbReference type="Proteomes" id="UP000008281"/>
    </source>
</evidence>
<sequence>MSYISFALFSTLSIIWVTSLWFDVQQQPRLGHHWYIYKLVMLTNLNFVLDVFYSVIVVMGYKFDRLKRIADFMHFTSIFPVGIVTCGLFWGLYAIDPALVMPDWIAKLIPWWLNHITHTYPIVYILLDSYFHKRTAPKNITCWILSAALVFIYFIVIGYVRYFDGYWLYPILTFFAIEHFVISYILAFFGFFLLTKSACLLNNFFREFNLENLNFVFLFQTNHQQHQLSWGQRKQKNNINLYI</sequence>
<feature type="transmembrane region" description="Helical" evidence="17">
    <location>
        <begin position="108"/>
        <end position="127"/>
    </location>
</feature>
<comment type="catalytic activity">
    <reaction evidence="1">
        <text>9-(9Z-hexadecenoyloxy)-octadecanoate + H2O = (9Z)-hexadecenoate + 9-hydroxy-octadecanoate + H(+)</text>
        <dbReference type="Rhea" id="RHEA:52068"/>
        <dbReference type="ChEBI" id="CHEBI:15377"/>
        <dbReference type="ChEBI" id="CHEBI:15378"/>
        <dbReference type="ChEBI" id="CHEBI:32372"/>
        <dbReference type="ChEBI" id="CHEBI:136286"/>
        <dbReference type="ChEBI" id="CHEBI:136309"/>
    </reaction>
    <physiologicalReaction direction="left-to-right" evidence="1">
        <dbReference type="Rhea" id="RHEA:52069"/>
    </physiologicalReaction>
</comment>
<dbReference type="PANTHER" id="PTHR10989">
    <property type="entry name" value="ANDROGEN-INDUCED PROTEIN 1-RELATED"/>
    <property type="match status" value="1"/>
</dbReference>
<proteinExistence type="inferred from homology"/>
<comment type="catalytic activity">
    <reaction evidence="10">
        <text>12-octadecanoyloxy-octadecanoate + H2O = 12-hydroxyoctadecanoate + octadecanoate + H(+)</text>
        <dbReference type="Rhea" id="RHEA:52080"/>
        <dbReference type="ChEBI" id="CHEBI:15377"/>
        <dbReference type="ChEBI" id="CHEBI:15378"/>
        <dbReference type="ChEBI" id="CHEBI:25629"/>
        <dbReference type="ChEBI" id="CHEBI:84201"/>
        <dbReference type="ChEBI" id="CHEBI:136330"/>
    </reaction>
    <physiologicalReaction direction="left-to-right" evidence="10">
        <dbReference type="Rhea" id="RHEA:52081"/>
    </physiologicalReaction>
</comment>
<evidence type="ECO:0000256" key="7">
    <source>
        <dbReference type="ARBA" id="ARBA00047368"/>
    </source>
</evidence>
<dbReference type="GO" id="GO:0012505">
    <property type="term" value="C:endomembrane system"/>
    <property type="evidence" value="ECO:0007669"/>
    <property type="project" value="UniProtKB-SubCell"/>
</dbReference>
<dbReference type="STRING" id="31234.E3N7Y9"/>
<evidence type="ECO:0000256" key="3">
    <source>
        <dbReference type="ARBA" id="ARBA00009300"/>
    </source>
</evidence>
<keyword evidence="19" id="KW-1185">Reference proteome</keyword>
<dbReference type="EMBL" id="DS268552">
    <property type="protein sequence ID" value="EFO89201.1"/>
    <property type="molecule type" value="Genomic_DNA"/>
</dbReference>
<comment type="catalytic activity">
    <reaction evidence="11">
        <text>12-(9Z-octadecenoyloxy)-octadecanoate + H2O = 12-hydroxyoctadecanoate + (9Z)-octadecenoate + H(+)</text>
        <dbReference type="Rhea" id="RHEA:52060"/>
        <dbReference type="ChEBI" id="CHEBI:15377"/>
        <dbReference type="ChEBI" id="CHEBI:15378"/>
        <dbReference type="ChEBI" id="CHEBI:30823"/>
        <dbReference type="ChEBI" id="CHEBI:84201"/>
        <dbReference type="ChEBI" id="CHEBI:136302"/>
    </reaction>
    <physiologicalReaction direction="left-to-right" evidence="11">
        <dbReference type="Rhea" id="RHEA:52061"/>
    </physiologicalReaction>
</comment>
<dbReference type="eggNOG" id="KOG3989">
    <property type="taxonomic scope" value="Eukaryota"/>
</dbReference>
<comment type="similarity">
    <text evidence="3">Belongs to the AIG1 family.</text>
</comment>
<protein>
    <submittedName>
        <fullName evidence="18">Uncharacterized protein</fullName>
    </submittedName>
</protein>
<gene>
    <name evidence="18" type="ORF">CRE_17030</name>
</gene>
<keyword evidence="5 17" id="KW-1133">Transmembrane helix</keyword>
<feature type="transmembrane region" description="Helical" evidence="17">
    <location>
        <begin position="139"/>
        <end position="160"/>
    </location>
</feature>
<evidence type="ECO:0000256" key="15">
    <source>
        <dbReference type="ARBA" id="ARBA00049322"/>
    </source>
</evidence>
<name>E3N7Y9_CAERE</name>
<evidence type="ECO:0000256" key="8">
    <source>
        <dbReference type="ARBA" id="ARBA00047427"/>
    </source>
</evidence>
<evidence type="ECO:0000256" key="11">
    <source>
        <dbReference type="ARBA" id="ARBA00048701"/>
    </source>
</evidence>
<accession>E3N7Y9</accession>
<comment type="catalytic activity">
    <reaction evidence="14">
        <text>13-(9Z-octadecenoyloxy)-octadecanoate + H2O = 13-hydroxy-octadecanoate + (9Z)-octadecenoate + H(+)</text>
        <dbReference type="Rhea" id="RHEA:52064"/>
        <dbReference type="ChEBI" id="CHEBI:15377"/>
        <dbReference type="ChEBI" id="CHEBI:15378"/>
        <dbReference type="ChEBI" id="CHEBI:30823"/>
        <dbReference type="ChEBI" id="CHEBI:136303"/>
        <dbReference type="ChEBI" id="CHEBI:136304"/>
    </reaction>
    <physiologicalReaction direction="left-to-right" evidence="14">
        <dbReference type="Rhea" id="RHEA:52065"/>
    </physiologicalReaction>
</comment>
<comment type="catalytic activity">
    <reaction evidence="8">
        <text>13-octadecanoyloxy-octadecanoate + H2O = 13-hydroxy-octadecanoate + octadecanoate + H(+)</text>
        <dbReference type="Rhea" id="RHEA:52084"/>
        <dbReference type="ChEBI" id="CHEBI:15377"/>
        <dbReference type="ChEBI" id="CHEBI:15378"/>
        <dbReference type="ChEBI" id="CHEBI:25629"/>
        <dbReference type="ChEBI" id="CHEBI:136304"/>
        <dbReference type="ChEBI" id="CHEBI:136335"/>
    </reaction>
    <physiologicalReaction direction="left-to-right" evidence="8">
        <dbReference type="Rhea" id="RHEA:52085"/>
    </physiologicalReaction>
</comment>
<dbReference type="InParanoid" id="E3N7Y9"/>
<dbReference type="GO" id="GO:0016020">
    <property type="term" value="C:membrane"/>
    <property type="evidence" value="ECO:0007669"/>
    <property type="project" value="InterPro"/>
</dbReference>
<evidence type="ECO:0000256" key="1">
    <source>
        <dbReference type="ARBA" id="ARBA00000923"/>
    </source>
</evidence>
<comment type="catalytic activity">
    <reaction evidence="15">
        <text>13-(9Z-hexadecenoyloxy)-octadecanoate + H2O = 13-hydroxy-octadecanoate + (9Z)-hexadecenoate + H(+)</text>
        <dbReference type="Rhea" id="RHEA:52076"/>
        <dbReference type="ChEBI" id="CHEBI:15377"/>
        <dbReference type="ChEBI" id="CHEBI:15378"/>
        <dbReference type="ChEBI" id="CHEBI:32372"/>
        <dbReference type="ChEBI" id="CHEBI:136304"/>
        <dbReference type="ChEBI" id="CHEBI:136315"/>
    </reaction>
    <physiologicalReaction direction="left-to-right" evidence="15">
        <dbReference type="Rhea" id="RHEA:52077"/>
    </physiologicalReaction>
</comment>
<feature type="transmembrane region" description="Helical" evidence="17">
    <location>
        <begin position="35"/>
        <end position="60"/>
    </location>
</feature>
<evidence type="ECO:0000256" key="17">
    <source>
        <dbReference type="SAM" id="Phobius"/>
    </source>
</evidence>
<keyword evidence="6 17" id="KW-0472">Membrane</keyword>
<feature type="transmembrane region" description="Helical" evidence="17">
    <location>
        <begin position="72"/>
        <end position="93"/>
    </location>
</feature>
<dbReference type="InterPro" id="IPR006838">
    <property type="entry name" value="ADTRP_AIG1"/>
</dbReference>
<comment type="subcellular location">
    <subcellularLocation>
        <location evidence="2">Endomembrane system</location>
        <topology evidence="2">Multi-pass membrane protein</topology>
    </subcellularLocation>
</comment>
<comment type="catalytic activity">
    <reaction evidence="12">
        <text>9-(9Z-octadecenoyloxy)-octadecanoate + H2O = 9-hydroxy-octadecanoate + (9Z)-octadecenoate + H(+)</text>
        <dbReference type="Rhea" id="RHEA:52048"/>
        <dbReference type="ChEBI" id="CHEBI:15377"/>
        <dbReference type="ChEBI" id="CHEBI:15378"/>
        <dbReference type="ChEBI" id="CHEBI:30823"/>
        <dbReference type="ChEBI" id="CHEBI:136282"/>
        <dbReference type="ChEBI" id="CHEBI:136286"/>
    </reaction>
    <physiologicalReaction direction="left-to-right" evidence="12">
        <dbReference type="Rhea" id="RHEA:52049"/>
    </physiologicalReaction>
</comment>
<dbReference type="Proteomes" id="UP000008281">
    <property type="component" value="Unassembled WGS sequence"/>
</dbReference>
<comment type="catalytic activity">
    <reaction evidence="7">
        <text>12-hexadecanoyloxy-octadecanoate + H2O = 12-hydroxyoctadecanoate + hexadecanoate + H(+)</text>
        <dbReference type="Rhea" id="RHEA:52056"/>
        <dbReference type="ChEBI" id="CHEBI:7896"/>
        <dbReference type="ChEBI" id="CHEBI:15377"/>
        <dbReference type="ChEBI" id="CHEBI:15378"/>
        <dbReference type="ChEBI" id="CHEBI:83677"/>
        <dbReference type="ChEBI" id="CHEBI:84201"/>
    </reaction>
    <physiologicalReaction direction="left-to-right" evidence="7">
        <dbReference type="Rhea" id="RHEA:52057"/>
    </physiologicalReaction>
</comment>
<dbReference type="AlphaFoldDB" id="E3N7Y9"/>
<comment type="catalytic activity">
    <reaction evidence="9">
        <text>9-hexadecanoyloxy-octadecanoate + H2O = 9-hydroxy-octadecanoate + hexadecanoate + H(+)</text>
        <dbReference type="Rhea" id="RHEA:52052"/>
        <dbReference type="ChEBI" id="CHEBI:7896"/>
        <dbReference type="ChEBI" id="CHEBI:15377"/>
        <dbReference type="ChEBI" id="CHEBI:15378"/>
        <dbReference type="ChEBI" id="CHEBI:83670"/>
        <dbReference type="ChEBI" id="CHEBI:136286"/>
    </reaction>
    <physiologicalReaction direction="left-to-right" evidence="9">
        <dbReference type="Rhea" id="RHEA:52053"/>
    </physiologicalReaction>
</comment>
<evidence type="ECO:0000256" key="2">
    <source>
        <dbReference type="ARBA" id="ARBA00004127"/>
    </source>
</evidence>
<evidence type="ECO:0000256" key="13">
    <source>
        <dbReference type="ARBA" id="ARBA00049221"/>
    </source>
</evidence>
<evidence type="ECO:0000256" key="5">
    <source>
        <dbReference type="ARBA" id="ARBA00022989"/>
    </source>
</evidence>
<evidence type="ECO:0000256" key="12">
    <source>
        <dbReference type="ARBA" id="ARBA00048800"/>
    </source>
</evidence>
<comment type="catalytic activity">
    <reaction evidence="16">
        <text>12-(9Z-hexadecenoyloxy)-octadecanoate + H2O = 12-hydroxyoctadecanoate + (9Z)-hexadecenoate + H(+)</text>
        <dbReference type="Rhea" id="RHEA:52072"/>
        <dbReference type="ChEBI" id="CHEBI:15377"/>
        <dbReference type="ChEBI" id="CHEBI:15378"/>
        <dbReference type="ChEBI" id="CHEBI:32372"/>
        <dbReference type="ChEBI" id="CHEBI:84201"/>
        <dbReference type="ChEBI" id="CHEBI:136312"/>
    </reaction>
    <physiologicalReaction direction="left-to-right" evidence="16">
        <dbReference type="Rhea" id="RHEA:52073"/>
    </physiologicalReaction>
</comment>
<dbReference type="OrthoDB" id="1898221at2759"/>
<dbReference type="FunCoup" id="E3N7Y9">
    <property type="interactions" value="341"/>
</dbReference>
<evidence type="ECO:0000256" key="4">
    <source>
        <dbReference type="ARBA" id="ARBA00022692"/>
    </source>
</evidence>
<evidence type="ECO:0000256" key="16">
    <source>
        <dbReference type="ARBA" id="ARBA00049428"/>
    </source>
</evidence>
<dbReference type="HOGENOM" id="CLU_1230904_0_0_1"/>